<reference evidence="3 4" key="1">
    <citation type="submission" date="2019-03" db="EMBL/GenBank/DDBJ databases">
        <title>Genomic Encyclopedia of Type Strains, Phase III (KMG-III): the genomes of soil and plant-associated and newly described type strains.</title>
        <authorList>
            <person name="Whitman W."/>
        </authorList>
    </citation>
    <scope>NUCLEOTIDE SEQUENCE [LARGE SCALE GENOMIC DNA]</scope>
    <source>
        <strain evidence="3 4">CECT 8976</strain>
    </source>
</reference>
<dbReference type="Proteomes" id="UP000295611">
    <property type="component" value="Unassembled WGS sequence"/>
</dbReference>
<dbReference type="InterPro" id="IPR041698">
    <property type="entry name" value="Methyltransf_25"/>
</dbReference>
<keyword evidence="3" id="KW-0489">Methyltransferase</keyword>
<dbReference type="GO" id="GO:0032259">
    <property type="term" value="P:methylation"/>
    <property type="evidence" value="ECO:0007669"/>
    <property type="project" value="UniProtKB-KW"/>
</dbReference>
<proteinExistence type="predicted"/>
<dbReference type="OrthoDB" id="9811589at2"/>
<accession>A0A4V6PZ88</accession>
<dbReference type="AlphaFoldDB" id="A0A4V6PZ88"/>
<dbReference type="EMBL" id="SNZP01000007">
    <property type="protein sequence ID" value="TDR79659.1"/>
    <property type="molecule type" value="Genomic_DNA"/>
</dbReference>
<evidence type="ECO:0000256" key="1">
    <source>
        <dbReference type="ARBA" id="ARBA00022679"/>
    </source>
</evidence>
<evidence type="ECO:0000259" key="2">
    <source>
        <dbReference type="Pfam" id="PF13649"/>
    </source>
</evidence>
<keyword evidence="1" id="KW-0808">Transferase</keyword>
<keyword evidence="3" id="KW-0830">Ubiquinone</keyword>
<dbReference type="InterPro" id="IPR029063">
    <property type="entry name" value="SAM-dependent_MTases_sf"/>
</dbReference>
<organism evidence="3 4">
    <name type="scientific">Paludibacterium purpuratum</name>
    <dbReference type="NCBI Taxonomy" id="1144873"/>
    <lineage>
        <taxon>Bacteria</taxon>
        <taxon>Pseudomonadati</taxon>
        <taxon>Pseudomonadota</taxon>
        <taxon>Betaproteobacteria</taxon>
        <taxon>Neisseriales</taxon>
        <taxon>Chromobacteriaceae</taxon>
        <taxon>Paludibacterium</taxon>
    </lineage>
</organism>
<dbReference type="PANTHER" id="PTHR43861">
    <property type="entry name" value="TRANS-ACONITATE 2-METHYLTRANSFERASE-RELATED"/>
    <property type="match status" value="1"/>
</dbReference>
<keyword evidence="4" id="KW-1185">Reference proteome</keyword>
<gene>
    <name evidence="3" type="ORF">DFP86_10722</name>
</gene>
<comment type="caution">
    <text evidence="3">The sequence shown here is derived from an EMBL/GenBank/DDBJ whole genome shotgun (WGS) entry which is preliminary data.</text>
</comment>
<name>A0A4V6PZ88_9NEIS</name>
<dbReference type="CDD" id="cd02440">
    <property type="entry name" value="AdoMet_MTases"/>
    <property type="match status" value="1"/>
</dbReference>
<dbReference type="RefSeq" id="WP_133680570.1">
    <property type="nucleotide sequence ID" value="NZ_SNZP01000007.1"/>
</dbReference>
<protein>
    <submittedName>
        <fullName evidence="3">Ubiquinone/menaquinone biosynthesis C-methylase UbiE</fullName>
    </submittedName>
</protein>
<dbReference type="Gene3D" id="3.40.50.150">
    <property type="entry name" value="Vaccinia Virus protein VP39"/>
    <property type="match status" value="1"/>
</dbReference>
<evidence type="ECO:0000313" key="4">
    <source>
        <dbReference type="Proteomes" id="UP000295611"/>
    </source>
</evidence>
<dbReference type="GO" id="GO:0008168">
    <property type="term" value="F:methyltransferase activity"/>
    <property type="evidence" value="ECO:0007669"/>
    <property type="project" value="UniProtKB-KW"/>
</dbReference>
<dbReference type="SUPFAM" id="SSF53335">
    <property type="entry name" value="S-adenosyl-L-methionine-dependent methyltransferases"/>
    <property type="match status" value="1"/>
</dbReference>
<feature type="domain" description="Methyltransferase" evidence="2">
    <location>
        <begin position="39"/>
        <end position="132"/>
    </location>
</feature>
<sequence>MHVLPYTDPQLVEFYDHLNVGEHDFRFYESLLGDAPLAVLDLGCGTGSLALRLAARGHAVCAVDPAPAMVAVARAKDVDEQVQWHVGELTLLPPEPAFDAITMTGHAFQCLLADSEVTRTLNDMRVRLRPGGRILFETRNPAGLPWRHWTPQGSMRRVTLPDGRQLAYWHVLQAHLGQLVYFESHYEVRPGNEHWVCESQLRFMTRQRLAEHLHIAGFEQVDWYGDWDGAPFDPAQSREIIVSARI</sequence>
<dbReference type="Pfam" id="PF13649">
    <property type="entry name" value="Methyltransf_25"/>
    <property type="match status" value="1"/>
</dbReference>
<evidence type="ECO:0000313" key="3">
    <source>
        <dbReference type="EMBL" id="TDR79659.1"/>
    </source>
</evidence>